<evidence type="ECO:0000313" key="1">
    <source>
        <dbReference type="EMBL" id="SHL62194.1"/>
    </source>
</evidence>
<dbReference type="Proteomes" id="UP000184388">
    <property type="component" value="Unassembled WGS sequence"/>
</dbReference>
<comment type="caution">
    <text evidence="1">The sequence shown here is derived from an EMBL/GenBank/DDBJ whole genome shotgun (WGS) entry which is preliminary data.</text>
</comment>
<protein>
    <submittedName>
        <fullName evidence="1">Uncharacterized protein</fullName>
    </submittedName>
</protein>
<name>A0A9X8QRW1_9ACTN</name>
<dbReference type="EMBL" id="FRBK01000005">
    <property type="protein sequence ID" value="SHL62194.1"/>
    <property type="molecule type" value="Genomic_DNA"/>
</dbReference>
<reference evidence="2" key="1">
    <citation type="submission" date="2016-11" db="EMBL/GenBank/DDBJ databases">
        <authorList>
            <person name="Jaros S."/>
            <person name="Januszkiewicz K."/>
            <person name="Wedrychowicz H."/>
        </authorList>
    </citation>
    <scope>NUCLEOTIDE SEQUENCE [LARGE SCALE GENOMIC DNA]</scope>
    <source>
        <strain evidence="2">CGMCC 4.3555</strain>
    </source>
</reference>
<sequence length="213" mass="24372">MPECPARKPSVVPYVIAWSAEFAELESMLDVKWDSNGPRLGYKDEKPSDRVGRDKVLWGRMTYKPEAGIPLYDYMHPGRQYFAMRWMTCQVCGEPASRNEDGWLFLDWRKQHDPPTWPEGSVTAMPPLCDLHAHVAIAECPHLRNTKFLVLRVRTPRIWGYSGAPYSLTREGWSVGEHDVRCSIGDPNLRAVLGSRLYRELRNVTVVSEGIGR</sequence>
<organism evidence="1 2">
    <name type="scientific">Streptomyces yunnanensis</name>
    <dbReference type="NCBI Taxonomy" id="156453"/>
    <lineage>
        <taxon>Bacteria</taxon>
        <taxon>Bacillati</taxon>
        <taxon>Actinomycetota</taxon>
        <taxon>Actinomycetes</taxon>
        <taxon>Kitasatosporales</taxon>
        <taxon>Streptomycetaceae</taxon>
        <taxon>Streptomyces</taxon>
    </lineage>
</organism>
<gene>
    <name evidence="1" type="ORF">SAMN05216268_105281</name>
</gene>
<proteinExistence type="predicted"/>
<accession>A0A9X8QRW1</accession>
<evidence type="ECO:0000313" key="2">
    <source>
        <dbReference type="Proteomes" id="UP000184388"/>
    </source>
</evidence>
<dbReference type="AlphaFoldDB" id="A0A9X8QRW1"/>